<dbReference type="InterPro" id="IPR010095">
    <property type="entry name" value="Cas12f1-like_TNB"/>
</dbReference>
<feature type="region of interest" description="Disordered" evidence="7">
    <location>
        <begin position="381"/>
        <end position="445"/>
    </location>
</feature>
<dbReference type="GO" id="GO:0006310">
    <property type="term" value="P:DNA recombination"/>
    <property type="evidence" value="ECO:0007669"/>
    <property type="project" value="UniProtKB-KW"/>
</dbReference>
<dbReference type="Proteomes" id="UP000435802">
    <property type="component" value="Unassembled WGS sequence"/>
</dbReference>
<dbReference type="Pfam" id="PF01385">
    <property type="entry name" value="OrfB_IS605"/>
    <property type="match status" value="1"/>
</dbReference>
<comment type="caution">
    <text evidence="11">The sequence shown here is derived from an EMBL/GenBank/DDBJ whole genome shotgun (WGS) entry which is preliminary data.</text>
</comment>
<evidence type="ECO:0000256" key="2">
    <source>
        <dbReference type="ARBA" id="ARBA00022578"/>
    </source>
</evidence>
<keyword evidence="3" id="KW-0479">Metal-binding</keyword>
<organism evidence="11 12">
    <name type="scientific">Shinella kummerowiae</name>
    <dbReference type="NCBI Taxonomy" id="417745"/>
    <lineage>
        <taxon>Bacteria</taxon>
        <taxon>Pseudomonadati</taxon>
        <taxon>Pseudomonadota</taxon>
        <taxon>Alphaproteobacteria</taxon>
        <taxon>Hyphomicrobiales</taxon>
        <taxon>Rhizobiaceae</taxon>
        <taxon>Shinella</taxon>
    </lineage>
</organism>
<dbReference type="Pfam" id="PF07282">
    <property type="entry name" value="Cas12f1-like_TNB"/>
    <property type="match status" value="1"/>
</dbReference>
<evidence type="ECO:0000256" key="3">
    <source>
        <dbReference type="ARBA" id="ARBA00022723"/>
    </source>
</evidence>
<reference evidence="11 12" key="1">
    <citation type="submission" date="2019-12" db="EMBL/GenBank/DDBJ databases">
        <title>Shinella kummerowiae sp. nov., a symbiotic bacterium isolated from root nodules of the herbal legume Kummerowia stipulacea.</title>
        <authorList>
            <person name="Gao J."/>
        </authorList>
    </citation>
    <scope>NUCLEOTIDE SEQUENCE [LARGE SCALE GENOMIC DNA]</scope>
    <source>
        <strain evidence="11 12">CCBAU 25048</strain>
    </source>
</reference>
<dbReference type="PANTHER" id="PTHR36172">
    <property type="match status" value="1"/>
</dbReference>
<dbReference type="InterPro" id="IPR021027">
    <property type="entry name" value="Transposase_put_HTH"/>
</dbReference>
<evidence type="ECO:0000259" key="9">
    <source>
        <dbReference type="Pfam" id="PF07282"/>
    </source>
</evidence>
<dbReference type="PANTHER" id="PTHR36172:SF1">
    <property type="entry name" value="RESOLVASE-RELATED"/>
    <property type="match status" value="1"/>
</dbReference>
<keyword evidence="2" id="KW-0815">Transposition</keyword>
<feature type="domain" description="Probable transposase IS891/IS1136/IS1341" evidence="8">
    <location>
        <begin position="180"/>
        <end position="282"/>
    </location>
</feature>
<dbReference type="Pfam" id="PF12323">
    <property type="entry name" value="HTH_OrfB_IS605"/>
    <property type="match status" value="1"/>
</dbReference>
<dbReference type="InterPro" id="IPR051491">
    <property type="entry name" value="Recombinase/Transposase-rel"/>
</dbReference>
<accession>A0A6N8SBX1</accession>
<dbReference type="OrthoDB" id="7593314at2"/>
<feature type="domain" description="Transposase putative helix-turn-helix" evidence="10">
    <location>
        <begin position="1"/>
        <end position="45"/>
    </location>
</feature>
<dbReference type="GO" id="GO:0032196">
    <property type="term" value="P:transposition"/>
    <property type="evidence" value="ECO:0007669"/>
    <property type="project" value="UniProtKB-KW"/>
</dbReference>
<dbReference type="GO" id="GO:0046872">
    <property type="term" value="F:metal ion binding"/>
    <property type="evidence" value="ECO:0007669"/>
    <property type="project" value="UniProtKB-KW"/>
</dbReference>
<keyword evidence="12" id="KW-1185">Reference proteome</keyword>
<gene>
    <name evidence="11" type="ORF">GR138_12970</name>
</gene>
<evidence type="ECO:0000256" key="1">
    <source>
        <dbReference type="ARBA" id="ARBA00008761"/>
    </source>
</evidence>
<evidence type="ECO:0000256" key="7">
    <source>
        <dbReference type="SAM" id="MobiDB-lite"/>
    </source>
</evidence>
<dbReference type="NCBIfam" id="NF040570">
    <property type="entry name" value="guided_TnpB"/>
    <property type="match status" value="1"/>
</dbReference>
<feature type="domain" description="Cas12f1-like TNB" evidence="9">
    <location>
        <begin position="310"/>
        <end position="376"/>
    </location>
</feature>
<evidence type="ECO:0000256" key="5">
    <source>
        <dbReference type="ARBA" id="ARBA00023125"/>
    </source>
</evidence>
<evidence type="ECO:0000259" key="8">
    <source>
        <dbReference type="Pfam" id="PF01385"/>
    </source>
</evidence>
<evidence type="ECO:0000259" key="10">
    <source>
        <dbReference type="Pfam" id="PF12323"/>
    </source>
</evidence>
<proteinExistence type="inferred from homology"/>
<evidence type="ECO:0000256" key="4">
    <source>
        <dbReference type="ARBA" id="ARBA00022833"/>
    </source>
</evidence>
<sequence>MRISRGHKFKLDPTDAQAEAFARNVGVCRVVYNLALEQRRDHYRQFRRATGYGISFASQCRELTELRADVEWIADGSLTAQQQALRDLAAAYSNFFSGRAEYPTFRRKGVNESFRFQGREVTFRRLNKSWGLVKLPKIGEVRFRWTRDIPSKLKNATISLNPLGWHISFSTEVEVEIGRNFGPAVGVDRGIVEAVAYSDGTFADFPKARIKGLDKKARRAARALSRCRKGSNRRKVAKARVAALRAKAARVRKHFHHVETARLARKFGVVCIEALKTRDMTASAKGTVAEPGRNVRQKAGLNRAILERGWHQFETFLSYKIAANGGTLIKVPAAYTSQTCSGCGSISKHHRKSQAVFECSDCGHSANADTNAAINILRAGTRPSGREPVTAPMNRKSPLEAPASWPDARQEITVLQVGEDVNRKGSSEGDGSATITSDNSKGRVE</sequence>
<name>A0A6N8SBX1_9HYPH</name>
<dbReference type="EMBL" id="WUMK01000004">
    <property type="protein sequence ID" value="MXN46103.1"/>
    <property type="molecule type" value="Genomic_DNA"/>
</dbReference>
<keyword evidence="6" id="KW-0233">DNA recombination</keyword>
<dbReference type="GO" id="GO:0003677">
    <property type="term" value="F:DNA binding"/>
    <property type="evidence" value="ECO:0007669"/>
    <property type="project" value="UniProtKB-KW"/>
</dbReference>
<protein>
    <submittedName>
        <fullName evidence="11">Transposase</fullName>
    </submittedName>
</protein>
<keyword evidence="4" id="KW-0862">Zinc</keyword>
<dbReference type="RefSeq" id="WP_160859650.1">
    <property type="nucleotide sequence ID" value="NZ_WUMK01000004.1"/>
</dbReference>
<evidence type="ECO:0000256" key="6">
    <source>
        <dbReference type="ARBA" id="ARBA00023172"/>
    </source>
</evidence>
<evidence type="ECO:0000313" key="11">
    <source>
        <dbReference type="EMBL" id="MXN46103.1"/>
    </source>
</evidence>
<dbReference type="AlphaFoldDB" id="A0A6N8SBX1"/>
<evidence type="ECO:0000313" key="12">
    <source>
        <dbReference type="Proteomes" id="UP000435802"/>
    </source>
</evidence>
<keyword evidence="5" id="KW-0238">DNA-binding</keyword>
<dbReference type="InterPro" id="IPR001959">
    <property type="entry name" value="Transposase"/>
</dbReference>
<comment type="similarity">
    <text evidence="1">In the C-terminal section; belongs to the transposase 35 family.</text>
</comment>